<proteinExistence type="predicted"/>
<feature type="domain" description="CNP1-like uncharacterised" evidence="2">
    <location>
        <begin position="40"/>
        <end position="184"/>
    </location>
</feature>
<feature type="signal peptide" evidence="1">
    <location>
        <begin position="1"/>
        <end position="32"/>
    </location>
</feature>
<dbReference type="OrthoDB" id="7066954at2"/>
<keyword evidence="4" id="KW-1185">Reference proteome</keyword>
<dbReference type="STRING" id="1458426.SMCB_1519"/>
<evidence type="ECO:0000259" key="2">
    <source>
        <dbReference type="Pfam" id="PF08750"/>
    </source>
</evidence>
<sequence length="190" mass="20116">MIKLRPSTPVARQLGALALAVALHAAVAPATAQSLFLTDGEQWQEGPVPAPPAFSTQGLVPFEVGVDSPLRFALVPATLQLGADGVIRFVVVAQSASGAVNVMHQGLRCRSNESRTYARWSPAQLPLNNPFNSDAGLWISAGQTPWQDWRDHAAGRPAWALARAGLCDGAAPNGNPAQMLRALRAQGQQR</sequence>
<dbReference type="Proteomes" id="UP000066014">
    <property type="component" value="Chromosome"/>
</dbReference>
<evidence type="ECO:0000313" key="3">
    <source>
        <dbReference type="EMBL" id="BAO83747.1"/>
    </source>
</evidence>
<evidence type="ECO:0000256" key="1">
    <source>
        <dbReference type="SAM" id="SignalP"/>
    </source>
</evidence>
<dbReference type="AlphaFoldDB" id="A0A060NPP6"/>
<organism evidence="3 4">
    <name type="scientific">Serpentinimonas maccroryi</name>
    <dbReference type="NCBI Taxonomy" id="1458426"/>
    <lineage>
        <taxon>Bacteria</taxon>
        <taxon>Pseudomonadati</taxon>
        <taxon>Pseudomonadota</taxon>
        <taxon>Betaproteobacteria</taxon>
        <taxon>Burkholderiales</taxon>
        <taxon>Comamonadaceae</taxon>
        <taxon>Serpentinimonas</taxon>
    </lineage>
</organism>
<feature type="chain" id="PRO_5001585017" description="CNP1-like uncharacterized domain-containing protein" evidence="1">
    <location>
        <begin position="33"/>
        <end position="190"/>
    </location>
</feature>
<gene>
    <name evidence="3" type="ORF">SMCB_1519</name>
</gene>
<evidence type="ECO:0000313" key="4">
    <source>
        <dbReference type="Proteomes" id="UP000066014"/>
    </source>
</evidence>
<dbReference type="HOGENOM" id="CLU_099352_2_1_4"/>
<keyword evidence="1" id="KW-0732">Signal</keyword>
<accession>A0A060NPP6</accession>
<dbReference type="InterPro" id="IPR014861">
    <property type="entry name" value="CNP1-like_dom"/>
</dbReference>
<dbReference type="Pfam" id="PF08750">
    <property type="entry name" value="CNP1"/>
    <property type="match status" value="1"/>
</dbReference>
<dbReference type="RefSeq" id="WP_052468451.1">
    <property type="nucleotide sequence ID" value="NZ_AP014569.1"/>
</dbReference>
<reference evidence="3 4" key="1">
    <citation type="journal article" date="2014" name="Nat. Commun.">
        <title>Physiological and genomic features of highly alkaliphilic hydrogen-utilizing Betaproteobacteria from a continental serpentinizing site.</title>
        <authorList>
            <person name="Suzuki S."/>
            <person name="Kuenen J.G."/>
            <person name="Schipper K."/>
            <person name="van der Velde S."/>
            <person name="Ishii S."/>
            <person name="Wu A."/>
            <person name="Sorokin D.Y."/>
            <person name="Tenney A."/>
            <person name="Meng X.Y."/>
            <person name="Morrill P.L."/>
            <person name="Kamagata Y."/>
            <person name="Muyzer G."/>
            <person name="Nealson K.H."/>
        </authorList>
    </citation>
    <scope>NUCLEOTIDE SEQUENCE [LARGE SCALE GENOMIC DNA]</scope>
    <source>
        <strain evidence="3 4">B1</strain>
    </source>
</reference>
<name>A0A060NPP6_9BURK</name>
<dbReference type="KEGG" id="cbab:SMCB_1519"/>
<dbReference type="EMBL" id="AP014569">
    <property type="protein sequence ID" value="BAO83747.1"/>
    <property type="molecule type" value="Genomic_DNA"/>
</dbReference>
<protein>
    <recommendedName>
        <fullName evidence="2">CNP1-like uncharacterized domain-containing protein</fullName>
    </recommendedName>
</protein>